<proteinExistence type="predicted"/>
<organism evidence="2 3">
    <name type="scientific">Plectus sambesii</name>
    <dbReference type="NCBI Taxonomy" id="2011161"/>
    <lineage>
        <taxon>Eukaryota</taxon>
        <taxon>Metazoa</taxon>
        <taxon>Ecdysozoa</taxon>
        <taxon>Nematoda</taxon>
        <taxon>Chromadorea</taxon>
        <taxon>Plectida</taxon>
        <taxon>Plectina</taxon>
        <taxon>Plectoidea</taxon>
        <taxon>Plectidae</taxon>
        <taxon>Plectus</taxon>
    </lineage>
</organism>
<evidence type="ECO:0000313" key="3">
    <source>
        <dbReference type="WBParaSite" id="PSAMB.scaffold1128size35609.g11104.t1"/>
    </source>
</evidence>
<feature type="transmembrane region" description="Helical" evidence="1">
    <location>
        <begin position="97"/>
        <end position="116"/>
    </location>
</feature>
<feature type="transmembrane region" description="Helical" evidence="1">
    <location>
        <begin position="157"/>
        <end position="181"/>
    </location>
</feature>
<name>A0A914UP40_9BILA</name>
<reference evidence="3" key="1">
    <citation type="submission" date="2022-11" db="UniProtKB">
        <authorList>
            <consortium name="WormBaseParasite"/>
        </authorList>
    </citation>
    <scope>IDENTIFICATION</scope>
</reference>
<evidence type="ECO:0000313" key="2">
    <source>
        <dbReference type="Proteomes" id="UP000887566"/>
    </source>
</evidence>
<sequence length="222" mass="24398">MRWPTEFFLNAASSAAIPESGRSSDRHQRTAPPAGFRLPTSVVDDVFLIRVLAWRRRKEWNEFGRGRLLEFHYTPQVFSSMRVLRFASISMDKATKCLLWLRIAVVVFLVIAWALVAGEKGFEKVDGLLTGLIFAVFGSVIAAASGAFFFSRFSQQVSLLVWVAAAIITSLLALVAGVLFASKASSCLLANAAEFTQMACPKSAKIVTASVSFKKTMTCLYI</sequence>
<dbReference type="Proteomes" id="UP000887566">
    <property type="component" value="Unplaced"/>
</dbReference>
<keyword evidence="2" id="KW-1185">Reference proteome</keyword>
<dbReference type="WBParaSite" id="PSAMB.scaffold1128size35609.g11104.t1">
    <property type="protein sequence ID" value="PSAMB.scaffold1128size35609.g11104.t1"/>
    <property type="gene ID" value="PSAMB.scaffold1128size35609.g11104"/>
</dbReference>
<keyword evidence="1" id="KW-1133">Transmembrane helix</keyword>
<protein>
    <submittedName>
        <fullName evidence="3">Uncharacterized protein</fullName>
    </submittedName>
</protein>
<evidence type="ECO:0000256" key="1">
    <source>
        <dbReference type="SAM" id="Phobius"/>
    </source>
</evidence>
<accession>A0A914UP40</accession>
<feature type="transmembrane region" description="Helical" evidence="1">
    <location>
        <begin position="128"/>
        <end position="150"/>
    </location>
</feature>
<keyword evidence="1" id="KW-0812">Transmembrane</keyword>
<keyword evidence="1" id="KW-0472">Membrane</keyword>
<dbReference type="AlphaFoldDB" id="A0A914UP40"/>